<evidence type="ECO:0000313" key="1">
    <source>
        <dbReference type="EMBL" id="SHJ96129.1"/>
    </source>
</evidence>
<dbReference type="RefSeq" id="WP_242962406.1">
    <property type="nucleotide sequence ID" value="NZ_FRAC01000008.1"/>
</dbReference>
<proteinExistence type="predicted"/>
<name>A0A1M6NKB7_9FIRM</name>
<evidence type="ECO:0000313" key="2">
    <source>
        <dbReference type="Proteomes" id="UP000184386"/>
    </source>
</evidence>
<dbReference type="Pfam" id="PF12788">
    <property type="entry name" value="YmaF"/>
    <property type="match status" value="1"/>
</dbReference>
<dbReference type="Proteomes" id="UP000184386">
    <property type="component" value="Unassembled WGS sequence"/>
</dbReference>
<gene>
    <name evidence="1" type="ORF">SAMN02745136_01338</name>
</gene>
<dbReference type="STRING" id="1121322.SAMN02745136_01338"/>
<protein>
    <submittedName>
        <fullName evidence="1">YmaF family protein</fullName>
    </submittedName>
</protein>
<accession>A0A1M6NKB7</accession>
<dbReference type="AlphaFoldDB" id="A0A1M6NKB7"/>
<dbReference type="EMBL" id="FRAC01000008">
    <property type="protein sequence ID" value="SHJ96129.1"/>
    <property type="molecule type" value="Genomic_DNA"/>
</dbReference>
<reference evidence="1 2" key="1">
    <citation type="submission" date="2016-11" db="EMBL/GenBank/DDBJ databases">
        <authorList>
            <person name="Jaros S."/>
            <person name="Januszkiewicz K."/>
            <person name="Wedrychowicz H."/>
        </authorList>
    </citation>
    <scope>NUCLEOTIDE SEQUENCE [LARGE SCALE GENOMIC DNA]</scope>
    <source>
        <strain evidence="1 2">DSM 15929</strain>
    </source>
</reference>
<sequence length="114" mass="13138">MGYIKIEMKKSNSQYKNHVHEVQGYLKMAEDKHYHRFSFVTGEAIFNGKGDHCHEIVFKTENTDGHFHEFKGRTCGAIPMGDRHVHYLEGFTTEGNGHTHGFRLVTLMDNPTDI</sequence>
<organism evidence="1 2">
    <name type="scientific">Anaerocolumna jejuensis DSM 15929</name>
    <dbReference type="NCBI Taxonomy" id="1121322"/>
    <lineage>
        <taxon>Bacteria</taxon>
        <taxon>Bacillati</taxon>
        <taxon>Bacillota</taxon>
        <taxon>Clostridia</taxon>
        <taxon>Lachnospirales</taxon>
        <taxon>Lachnospiraceae</taxon>
        <taxon>Anaerocolumna</taxon>
    </lineage>
</organism>
<dbReference type="InterPro" id="IPR024307">
    <property type="entry name" value="YmaF"/>
</dbReference>
<keyword evidence="2" id="KW-1185">Reference proteome</keyword>